<dbReference type="Proteomes" id="UP001257909">
    <property type="component" value="Unassembled WGS sequence"/>
</dbReference>
<organism evidence="1 2">
    <name type="scientific">Rheinheimera soli</name>
    <dbReference type="NCBI Taxonomy" id="443616"/>
    <lineage>
        <taxon>Bacteria</taxon>
        <taxon>Pseudomonadati</taxon>
        <taxon>Pseudomonadota</taxon>
        <taxon>Gammaproteobacteria</taxon>
        <taxon>Chromatiales</taxon>
        <taxon>Chromatiaceae</taxon>
        <taxon>Rheinheimera</taxon>
    </lineage>
</organism>
<sequence length="347" mass="39961">MQSDSIMDVIPQYSGKPTLYLDQNILDLFVEHGIGSLGQQLLDNFQVVYSDETLKEIKRSVGYETKFLNVLKELDAYHLKVMVEQPGFIITDKSTIANRDVFEAFNEYCSNDGEHGNIENAMNQWLFKFSGGRPGDSISDIHSEQIDAFSQLINVMLDSSKELPIEMRKQIEDCAVLMMEQFKSALKEIEHTMEKDVPDTKNWNGIKSFRESVQVGPKELNNIKPPKVIEKIWDIYKVTLPDNNPINEIDDFFKIRFNPIYPARPYHLHQKITAMYNMLNTLGYFPDSKVHKEERFVAAMSDNSHASMASFCALLLSRDKNFVKKVQAVYEYLDVPTEVKLITVNYT</sequence>
<comment type="caution">
    <text evidence="1">The sequence shown here is derived from an EMBL/GenBank/DDBJ whole genome shotgun (WGS) entry which is preliminary data.</text>
</comment>
<proteinExistence type="predicted"/>
<evidence type="ECO:0000313" key="1">
    <source>
        <dbReference type="EMBL" id="MDR7120111.1"/>
    </source>
</evidence>
<evidence type="ECO:0000313" key="2">
    <source>
        <dbReference type="Proteomes" id="UP001257909"/>
    </source>
</evidence>
<keyword evidence="2" id="KW-1185">Reference proteome</keyword>
<name>A0ABU1VWK2_9GAMM</name>
<reference evidence="1 2" key="1">
    <citation type="submission" date="2023-07" db="EMBL/GenBank/DDBJ databases">
        <title>Sorghum-associated microbial communities from plants grown in Nebraska, USA.</title>
        <authorList>
            <person name="Schachtman D."/>
        </authorList>
    </citation>
    <scope>NUCLEOTIDE SEQUENCE [LARGE SCALE GENOMIC DNA]</scope>
    <source>
        <strain evidence="1 2">4138</strain>
    </source>
</reference>
<gene>
    <name evidence="1" type="ORF">J2W69_001040</name>
</gene>
<protein>
    <submittedName>
        <fullName evidence="1">Uncharacterized protein</fullName>
    </submittedName>
</protein>
<dbReference type="EMBL" id="JAVDWR010000002">
    <property type="protein sequence ID" value="MDR7120111.1"/>
    <property type="molecule type" value="Genomic_DNA"/>
</dbReference>
<accession>A0ABU1VWK2</accession>
<dbReference type="RefSeq" id="WP_310275253.1">
    <property type="nucleotide sequence ID" value="NZ_JAVDWR010000002.1"/>
</dbReference>